<keyword evidence="1" id="KW-1133">Transmembrane helix</keyword>
<dbReference type="KEGG" id="vg:29057033"/>
<feature type="transmembrane region" description="Helical" evidence="1">
    <location>
        <begin position="46"/>
        <end position="67"/>
    </location>
</feature>
<name>A0A1B2IA33_9CAUD</name>
<evidence type="ECO:0000313" key="3">
    <source>
        <dbReference type="Proteomes" id="UP000202181"/>
    </source>
</evidence>
<keyword evidence="3" id="KW-1185">Reference proteome</keyword>
<organism evidence="2 3">
    <name type="scientific">Erwinia phage vB_EamM_Asesino</name>
    <dbReference type="NCBI Taxonomy" id="1883370"/>
    <lineage>
        <taxon>Viruses</taxon>
        <taxon>Duplodnaviria</taxon>
        <taxon>Heunggongvirae</taxon>
        <taxon>Uroviricota</taxon>
        <taxon>Caudoviricetes</taxon>
        <taxon>Chimalliviridae</taxon>
        <taxon>Erskinevirus</taxon>
        <taxon>Erskinevirus asesino</taxon>
    </lineage>
</organism>
<evidence type="ECO:0000313" key="2">
    <source>
        <dbReference type="EMBL" id="ANZ48096.1"/>
    </source>
</evidence>
<protein>
    <submittedName>
        <fullName evidence="2">Uncharacterized protein</fullName>
    </submittedName>
</protein>
<keyword evidence="1" id="KW-0812">Transmembrane</keyword>
<dbReference type="RefSeq" id="YP_009290701.1">
    <property type="nucleotide sequence ID" value="NC_031107.2"/>
</dbReference>
<feature type="transmembrane region" description="Helical" evidence="1">
    <location>
        <begin position="12"/>
        <end position="34"/>
    </location>
</feature>
<proteinExistence type="predicted"/>
<reference evidence="2" key="1">
    <citation type="submission" date="2016-06" db="EMBL/GenBank/DDBJ databases">
        <authorList>
            <person name="Berg J.A."/>
            <person name="Hyde J.R."/>
            <person name="Breakwell D.P."/>
            <person name="Hope S."/>
            <person name="Grose J.H."/>
        </authorList>
    </citation>
    <scope>NUCLEOTIDE SEQUENCE [LARGE SCALE GENOMIC DNA]</scope>
</reference>
<dbReference type="Proteomes" id="UP000202181">
    <property type="component" value="Segment"/>
</dbReference>
<evidence type="ECO:0000256" key="1">
    <source>
        <dbReference type="SAM" id="Phobius"/>
    </source>
</evidence>
<gene>
    <name evidence="2" type="ORF">ASESINO_83</name>
</gene>
<dbReference type="EMBL" id="KX397364">
    <property type="protein sequence ID" value="ANZ48096.1"/>
    <property type="molecule type" value="Genomic_DNA"/>
</dbReference>
<sequence>MTKIEFMKDMTKCFGIAVLTLAAFIIGFMSPFAVIDAVTYLTGNMVIGALTGGAWGATLLCGSLLGWPNKLANYLKAKFKK</sequence>
<accession>A0A1B2IA33</accession>
<keyword evidence="1" id="KW-0472">Membrane</keyword>
<dbReference type="GeneID" id="29057033"/>